<gene>
    <name evidence="1" type="primary">paaF_2</name>
    <name evidence="1" type="ORF">LMG28138_02092</name>
</gene>
<keyword evidence="1" id="KW-0456">Lyase</keyword>
<dbReference type="RefSeq" id="WP_175104685.1">
    <property type="nucleotide sequence ID" value="NZ_CADIKM010000007.1"/>
</dbReference>
<evidence type="ECO:0000313" key="2">
    <source>
        <dbReference type="Proteomes" id="UP000494115"/>
    </source>
</evidence>
<sequence length="238" mass="24934">MSAELKTGQSGATLILTVSNPGGRLAHPDLFASAVEALEVAERDDGTRSVIVKGLDGLLSVSGNLRDLAERRLPAQDALAQRIERFASWLDALRMFTKPVIATVEHNADGAGLAVALACDFIVAAESARFSVPQLTAGIAPDSGITWLAARGLPKALAYELVLAGATLDAARLYHAGVVNRLAENGKALDVAIDLADELGTLGAGVFARSKRLLEEAATRDLLAQMRAEGDALVELSR</sequence>
<dbReference type="PANTHER" id="PTHR11941">
    <property type="entry name" value="ENOYL-COA HYDRATASE-RELATED"/>
    <property type="match status" value="1"/>
</dbReference>
<dbReference type="Pfam" id="PF00378">
    <property type="entry name" value="ECH_1"/>
    <property type="match status" value="1"/>
</dbReference>
<organism evidence="1 2">
    <name type="scientific">Pararobbsia alpina</name>
    <dbReference type="NCBI Taxonomy" id="621374"/>
    <lineage>
        <taxon>Bacteria</taxon>
        <taxon>Pseudomonadati</taxon>
        <taxon>Pseudomonadota</taxon>
        <taxon>Betaproteobacteria</taxon>
        <taxon>Burkholderiales</taxon>
        <taxon>Burkholderiaceae</taxon>
        <taxon>Pararobbsia</taxon>
    </lineage>
</organism>
<dbReference type="EMBL" id="CADIKM010000007">
    <property type="protein sequence ID" value="CAB3785924.1"/>
    <property type="molecule type" value="Genomic_DNA"/>
</dbReference>
<dbReference type="EC" id="4.2.1.17" evidence="1"/>
<evidence type="ECO:0000313" key="1">
    <source>
        <dbReference type="EMBL" id="CAB3785924.1"/>
    </source>
</evidence>
<dbReference type="GO" id="GO:0006635">
    <property type="term" value="P:fatty acid beta-oxidation"/>
    <property type="evidence" value="ECO:0007669"/>
    <property type="project" value="TreeGrafter"/>
</dbReference>
<dbReference type="GO" id="GO:0004300">
    <property type="term" value="F:enoyl-CoA hydratase activity"/>
    <property type="evidence" value="ECO:0007669"/>
    <property type="project" value="UniProtKB-EC"/>
</dbReference>
<protein>
    <submittedName>
        <fullName evidence="1">2,3-dehydroadipyl-CoA hydratase</fullName>
        <ecNumber evidence="1">4.2.1.17</ecNumber>
    </submittedName>
</protein>
<dbReference type="InterPro" id="IPR001753">
    <property type="entry name" value="Enoyl-CoA_hydra/iso"/>
</dbReference>
<name>A0A6S7CBZ2_9BURK</name>
<reference evidence="1 2" key="1">
    <citation type="submission" date="2020-04" db="EMBL/GenBank/DDBJ databases">
        <authorList>
            <person name="De Canck E."/>
        </authorList>
    </citation>
    <scope>NUCLEOTIDE SEQUENCE [LARGE SCALE GENOMIC DNA]</scope>
    <source>
        <strain evidence="1 2">LMG 28138</strain>
    </source>
</reference>
<dbReference type="SUPFAM" id="SSF52096">
    <property type="entry name" value="ClpP/crotonase"/>
    <property type="match status" value="1"/>
</dbReference>
<dbReference type="Gene3D" id="3.90.226.10">
    <property type="entry name" value="2-enoyl-CoA Hydratase, Chain A, domain 1"/>
    <property type="match status" value="1"/>
</dbReference>
<dbReference type="InterPro" id="IPR029045">
    <property type="entry name" value="ClpP/crotonase-like_dom_sf"/>
</dbReference>
<dbReference type="Proteomes" id="UP000494115">
    <property type="component" value="Unassembled WGS sequence"/>
</dbReference>
<dbReference type="PANTHER" id="PTHR11941:SF133">
    <property type="entry name" value="1,2-EPOXYPHENYLACETYL-COA ISOMERASE"/>
    <property type="match status" value="1"/>
</dbReference>
<proteinExistence type="predicted"/>
<dbReference type="CDD" id="cd06558">
    <property type="entry name" value="crotonase-like"/>
    <property type="match status" value="1"/>
</dbReference>
<keyword evidence="2" id="KW-1185">Reference proteome</keyword>
<accession>A0A6S7CBZ2</accession>
<dbReference type="AlphaFoldDB" id="A0A6S7CBZ2"/>